<name>Q8LF23_ARATH</name>
<organism evidence="2">
    <name type="scientific">Arabidopsis thaliana</name>
    <name type="common">Mouse-ear cress</name>
    <dbReference type="NCBI Taxonomy" id="3702"/>
    <lineage>
        <taxon>Eukaryota</taxon>
        <taxon>Viridiplantae</taxon>
        <taxon>Streptophyta</taxon>
        <taxon>Embryophyta</taxon>
        <taxon>Tracheophyta</taxon>
        <taxon>Spermatophyta</taxon>
        <taxon>Magnoliopsida</taxon>
        <taxon>eudicotyledons</taxon>
        <taxon>Gunneridae</taxon>
        <taxon>Pentapetalae</taxon>
        <taxon>rosids</taxon>
        <taxon>malvids</taxon>
        <taxon>Brassicales</taxon>
        <taxon>Brassicaceae</taxon>
        <taxon>Camelineae</taxon>
        <taxon>Arabidopsis</taxon>
    </lineage>
</organism>
<accession>Q8LF23</accession>
<keyword evidence="1" id="KW-1133">Transmembrane helix</keyword>
<protein>
    <submittedName>
        <fullName evidence="2">Uncharacterized protein</fullName>
    </submittedName>
</protein>
<keyword evidence="1" id="KW-0472">Membrane</keyword>
<reference evidence="2" key="3">
    <citation type="journal article" date="2006" name="Plant Mol. Biol.">
        <title>Features of Arabidopsis genes and genome discovered using full-length cDNAs.</title>
        <authorList>
            <person name="Alexandrov N.N."/>
            <person name="Troukhan M.E."/>
            <person name="Brover V.V."/>
            <person name="Tatarinova T."/>
            <person name="Flavell R.B."/>
            <person name="Feldmann K.A."/>
        </authorList>
    </citation>
    <scope>NUCLEOTIDE SEQUENCE</scope>
</reference>
<evidence type="ECO:0000313" key="2">
    <source>
        <dbReference type="EMBL" id="AAM67373.1"/>
    </source>
</evidence>
<keyword evidence="1" id="KW-0812">Transmembrane</keyword>
<sequence length="50" mass="5536">MTIGRMIKLWSNAGNGGAPWWTYWSVGITIMVMGTSVYEISYAFPAYSIG</sequence>
<proteinExistence type="evidence at transcript level"/>
<feature type="transmembrane region" description="Helical" evidence="1">
    <location>
        <begin position="20"/>
        <end position="44"/>
    </location>
</feature>
<reference evidence="2" key="2">
    <citation type="submission" date="2002-03" db="EMBL/GenBank/DDBJ databases">
        <authorList>
            <person name="Brover V."/>
            <person name="Troukhan M."/>
            <person name="Alexandrov N."/>
            <person name="Lu Y.-P."/>
            <person name="Flavell R."/>
            <person name="Feldmann K."/>
        </authorList>
    </citation>
    <scope>NUCLEOTIDE SEQUENCE</scope>
</reference>
<dbReference type="AlphaFoldDB" id="Q8LF23"/>
<reference evidence="2" key="1">
    <citation type="journal article" date="2002" name="Genome Biol.">
        <title>Full-length messenger RNA sequences greatly improve genome annotation.</title>
        <authorList>
            <person name="Haas B.J."/>
            <person name="Volfovsky N."/>
            <person name="Town C.D."/>
            <person name="Troukhan M."/>
            <person name="Alexandrov N."/>
            <person name="Feldmann K.A."/>
            <person name="Flavell R.B."/>
            <person name="White O."/>
            <person name="Salzberg S.L."/>
        </authorList>
    </citation>
    <scope>NUCLEOTIDE SEQUENCE</scope>
</reference>
<dbReference type="EMBL" id="AY085085">
    <property type="protein sequence ID" value="AAM67373.1"/>
    <property type="molecule type" value="mRNA"/>
</dbReference>
<evidence type="ECO:0000256" key="1">
    <source>
        <dbReference type="SAM" id="Phobius"/>
    </source>
</evidence>